<evidence type="ECO:0000256" key="5">
    <source>
        <dbReference type="ARBA" id="ARBA00023235"/>
    </source>
</evidence>
<keyword evidence="4" id="KW-0697">Rotamase</keyword>
<dbReference type="PANTHER" id="PTHR47245:SF1">
    <property type="entry name" value="FOLDASE PROTEIN PRSA"/>
    <property type="match status" value="1"/>
</dbReference>
<dbReference type="InterPro" id="IPR027304">
    <property type="entry name" value="Trigger_fact/SurA_dom_sf"/>
</dbReference>
<feature type="domain" description="PpiC" evidence="6">
    <location>
        <begin position="171"/>
        <end position="293"/>
    </location>
</feature>
<evidence type="ECO:0000256" key="3">
    <source>
        <dbReference type="ARBA" id="ARBA00022729"/>
    </source>
</evidence>
<dbReference type="KEGG" id="scor:J3U87_10725"/>
<proteinExistence type="predicted"/>
<gene>
    <name evidence="7" type="ORF">J3U87_10725</name>
</gene>
<evidence type="ECO:0000313" key="7">
    <source>
        <dbReference type="EMBL" id="QTD52935.1"/>
    </source>
</evidence>
<evidence type="ECO:0000256" key="4">
    <source>
        <dbReference type="ARBA" id="ARBA00023110"/>
    </source>
</evidence>
<comment type="catalytic activity">
    <reaction evidence="1">
        <text>[protein]-peptidylproline (omega=180) = [protein]-peptidylproline (omega=0)</text>
        <dbReference type="Rhea" id="RHEA:16237"/>
        <dbReference type="Rhea" id="RHEA-COMP:10747"/>
        <dbReference type="Rhea" id="RHEA-COMP:10748"/>
        <dbReference type="ChEBI" id="CHEBI:83833"/>
        <dbReference type="ChEBI" id="CHEBI:83834"/>
        <dbReference type="EC" id="5.2.1.8"/>
    </reaction>
</comment>
<protein>
    <recommendedName>
        <fullName evidence="2">peptidylprolyl isomerase</fullName>
        <ecNumber evidence="2">5.2.1.8</ecNumber>
    </recommendedName>
</protein>
<dbReference type="InterPro" id="IPR046357">
    <property type="entry name" value="PPIase_dom_sf"/>
</dbReference>
<accession>A0A8A4U2H8</accession>
<dbReference type="InterPro" id="IPR050245">
    <property type="entry name" value="PrsA_foldase"/>
</dbReference>
<dbReference type="Proteomes" id="UP000663929">
    <property type="component" value="Chromosome"/>
</dbReference>
<dbReference type="RefSeq" id="WP_237383034.1">
    <property type="nucleotide sequence ID" value="NZ_CP071793.1"/>
</dbReference>
<dbReference type="Pfam" id="PF13145">
    <property type="entry name" value="Rotamase_2"/>
    <property type="match status" value="1"/>
</dbReference>
<dbReference type="SUPFAM" id="SSF109998">
    <property type="entry name" value="Triger factor/SurA peptide-binding domain-like"/>
    <property type="match status" value="1"/>
</dbReference>
<evidence type="ECO:0000256" key="1">
    <source>
        <dbReference type="ARBA" id="ARBA00000971"/>
    </source>
</evidence>
<dbReference type="PANTHER" id="PTHR47245">
    <property type="entry name" value="PEPTIDYLPROLYL ISOMERASE"/>
    <property type="match status" value="1"/>
</dbReference>
<sequence length="343" mass="39938">MVDPLHPNRPLPFGTKVRFQSASAACRATIVSLAILMLAGCGNTPEEVLPQESPIIVTIPNDLRGPTEIRLKEYEFFIHEVYFELEEKLNDELHSRVFDEFIRELTIAEIAARQPIYVSQDQIDDFIHNQMTMVSFHLMEPKEQELWKAAIRRRLAVQQFLNRILLNQVSVTDEEINDYYSTNEKDYKSDVHYRLRILQFSTEEKAKELGKALKKSKRPFLEVAAEHLENQDYLLPVNLPLTALNQSFSRAVRRMRPGRYSKIIPIKQGEATVYYILYLEAITPESQVPFEEAYHEIRQKLEHQAAEALLEDMIKQYQSSIDLKVHEDSLPFTYQDPAQRSNL</sequence>
<reference evidence="7" key="1">
    <citation type="submission" date="2021-03" db="EMBL/GenBank/DDBJ databases">
        <title>Acanthopleuribacteraceae sp. M133.</title>
        <authorList>
            <person name="Wang G."/>
        </authorList>
    </citation>
    <scope>NUCLEOTIDE SEQUENCE</scope>
    <source>
        <strain evidence="7">M133</strain>
    </source>
</reference>
<dbReference type="GO" id="GO:0003755">
    <property type="term" value="F:peptidyl-prolyl cis-trans isomerase activity"/>
    <property type="evidence" value="ECO:0007669"/>
    <property type="project" value="UniProtKB-KW"/>
</dbReference>
<evidence type="ECO:0000256" key="2">
    <source>
        <dbReference type="ARBA" id="ARBA00013194"/>
    </source>
</evidence>
<dbReference type="Gene3D" id="3.10.50.40">
    <property type="match status" value="1"/>
</dbReference>
<name>A0A8A4U2H8_SULCO</name>
<dbReference type="InterPro" id="IPR000297">
    <property type="entry name" value="PPIase_PpiC"/>
</dbReference>
<keyword evidence="5 7" id="KW-0413">Isomerase</keyword>
<keyword evidence="8" id="KW-1185">Reference proteome</keyword>
<dbReference type="EC" id="5.2.1.8" evidence="2"/>
<dbReference type="Gene3D" id="1.10.4030.10">
    <property type="entry name" value="Porin chaperone SurA, peptide-binding domain"/>
    <property type="match status" value="1"/>
</dbReference>
<dbReference type="EMBL" id="CP071793">
    <property type="protein sequence ID" value="QTD52935.1"/>
    <property type="molecule type" value="Genomic_DNA"/>
</dbReference>
<dbReference type="AlphaFoldDB" id="A0A8A4U2H8"/>
<keyword evidence="3" id="KW-0732">Signal</keyword>
<evidence type="ECO:0000313" key="8">
    <source>
        <dbReference type="Proteomes" id="UP000663929"/>
    </source>
</evidence>
<organism evidence="7 8">
    <name type="scientific">Sulfidibacter corallicola</name>
    <dbReference type="NCBI Taxonomy" id="2818388"/>
    <lineage>
        <taxon>Bacteria</taxon>
        <taxon>Pseudomonadati</taxon>
        <taxon>Acidobacteriota</taxon>
        <taxon>Holophagae</taxon>
        <taxon>Acanthopleuribacterales</taxon>
        <taxon>Acanthopleuribacteraceae</taxon>
        <taxon>Sulfidibacter</taxon>
    </lineage>
</organism>
<evidence type="ECO:0000259" key="6">
    <source>
        <dbReference type="Pfam" id="PF13145"/>
    </source>
</evidence>